<keyword evidence="1" id="KW-0175">Coiled coil</keyword>
<protein>
    <recommendedName>
        <fullName evidence="5">Laminin subunit beta-1</fullName>
    </recommendedName>
</protein>
<name>A0AAD8E724_DIPPU</name>
<evidence type="ECO:0000256" key="1">
    <source>
        <dbReference type="SAM" id="Coils"/>
    </source>
</evidence>
<feature type="region of interest" description="Disordered" evidence="2">
    <location>
        <begin position="296"/>
        <end position="319"/>
    </location>
</feature>
<reference evidence="3" key="2">
    <citation type="submission" date="2023-05" db="EMBL/GenBank/DDBJ databases">
        <authorList>
            <person name="Fouks B."/>
        </authorList>
    </citation>
    <scope>NUCLEOTIDE SEQUENCE</scope>
    <source>
        <strain evidence="3">Stay&amp;Tobe</strain>
        <tissue evidence="3">Testes</tissue>
    </source>
</reference>
<feature type="coiled-coil region" evidence="1">
    <location>
        <begin position="4"/>
        <end position="63"/>
    </location>
</feature>
<feature type="compositionally biased region" description="Basic and acidic residues" evidence="2">
    <location>
        <begin position="296"/>
        <end position="315"/>
    </location>
</feature>
<dbReference type="Proteomes" id="UP001233999">
    <property type="component" value="Unassembled WGS sequence"/>
</dbReference>
<dbReference type="AlphaFoldDB" id="A0AAD8E724"/>
<keyword evidence="4" id="KW-1185">Reference proteome</keyword>
<dbReference type="EMBL" id="JASPKZ010008616">
    <property type="protein sequence ID" value="KAJ9579194.1"/>
    <property type="molecule type" value="Genomic_DNA"/>
</dbReference>
<accession>A0AAD8E724</accession>
<evidence type="ECO:0008006" key="5">
    <source>
        <dbReference type="Google" id="ProtNLM"/>
    </source>
</evidence>
<evidence type="ECO:0000256" key="2">
    <source>
        <dbReference type="SAM" id="MobiDB-lite"/>
    </source>
</evidence>
<proteinExistence type="predicted"/>
<reference evidence="3" key="1">
    <citation type="journal article" date="2023" name="IScience">
        <title>Live-bearing cockroach genome reveals convergent evolutionary mechanisms linked to viviparity in insects and beyond.</title>
        <authorList>
            <person name="Fouks B."/>
            <person name="Harrison M.C."/>
            <person name="Mikhailova A.A."/>
            <person name="Marchal E."/>
            <person name="English S."/>
            <person name="Carruthers M."/>
            <person name="Jennings E.C."/>
            <person name="Chiamaka E.L."/>
            <person name="Frigard R.A."/>
            <person name="Pippel M."/>
            <person name="Attardo G.M."/>
            <person name="Benoit J.B."/>
            <person name="Bornberg-Bauer E."/>
            <person name="Tobe S.S."/>
        </authorList>
    </citation>
    <scope>NUCLEOTIDE SEQUENCE</scope>
    <source>
        <strain evidence="3">Stay&amp;Tobe</strain>
    </source>
</reference>
<evidence type="ECO:0000313" key="4">
    <source>
        <dbReference type="Proteomes" id="UP001233999"/>
    </source>
</evidence>
<gene>
    <name evidence="3" type="ORF">L9F63_024704</name>
</gene>
<evidence type="ECO:0000313" key="3">
    <source>
        <dbReference type="EMBL" id="KAJ9579194.1"/>
    </source>
</evidence>
<organism evidence="3 4">
    <name type="scientific">Diploptera punctata</name>
    <name type="common">Pacific beetle cockroach</name>
    <dbReference type="NCBI Taxonomy" id="6984"/>
    <lineage>
        <taxon>Eukaryota</taxon>
        <taxon>Metazoa</taxon>
        <taxon>Ecdysozoa</taxon>
        <taxon>Arthropoda</taxon>
        <taxon>Hexapoda</taxon>
        <taxon>Insecta</taxon>
        <taxon>Pterygota</taxon>
        <taxon>Neoptera</taxon>
        <taxon>Polyneoptera</taxon>
        <taxon>Dictyoptera</taxon>
        <taxon>Blattodea</taxon>
        <taxon>Blaberoidea</taxon>
        <taxon>Blaberidae</taxon>
        <taxon>Diplopterinae</taxon>
        <taxon>Diploptera</taxon>
    </lineage>
</organism>
<sequence>MDAADATEDDVADSERQYKRTEAIVNRTANQFNKYQDENEEALDLLTNKLKDLDKEIPSLNELVCDKRGDPCDSLCGGAGCGVCGGLSCEHGAITKAERALGVAKDAEKAIKGKETDAEELLRGISQAKQDSLIARNLAREAYGAALLASNHSDNMTQERADLLEKLEEFYNSVGATPSEIRNVARDTLNKDIHLLPEEITSLTSNINDTVASLKDIDRILQDSSEDMDLANSLKRDADGAKLDAEGILDTAQKKDLAQIGSETDQAHQKADETVNEVALLEGRLKELQTRFLKNDRDSREVTEESEKVNREAKSAHNKTGALELKHQTAAGKLAQRVGESARGQEKASVLREKASKLYHNTSAKYKELTSMKSGFDENQGTLKTLSATIDDLNRRIAIAHKHINERSDYYRTCVS</sequence>
<comment type="caution">
    <text evidence="3">The sequence shown here is derived from an EMBL/GenBank/DDBJ whole genome shotgun (WGS) entry which is preliminary data.</text>
</comment>